<organism evidence="1 2">
    <name type="scientific">Panagrolaimus superbus</name>
    <dbReference type="NCBI Taxonomy" id="310955"/>
    <lineage>
        <taxon>Eukaryota</taxon>
        <taxon>Metazoa</taxon>
        <taxon>Ecdysozoa</taxon>
        <taxon>Nematoda</taxon>
        <taxon>Chromadorea</taxon>
        <taxon>Rhabditida</taxon>
        <taxon>Tylenchina</taxon>
        <taxon>Panagrolaimomorpha</taxon>
        <taxon>Panagrolaimoidea</taxon>
        <taxon>Panagrolaimidae</taxon>
        <taxon>Panagrolaimus</taxon>
    </lineage>
</organism>
<evidence type="ECO:0000313" key="2">
    <source>
        <dbReference type="WBParaSite" id="PSU_v2.g17500.t1"/>
    </source>
</evidence>
<dbReference type="AlphaFoldDB" id="A0A914YBB4"/>
<keyword evidence="1" id="KW-1185">Reference proteome</keyword>
<dbReference type="Proteomes" id="UP000887577">
    <property type="component" value="Unplaced"/>
</dbReference>
<dbReference type="WBParaSite" id="PSU_v2.g17500.t1">
    <property type="protein sequence ID" value="PSU_v2.g17500.t1"/>
    <property type="gene ID" value="PSU_v2.g17500"/>
</dbReference>
<sequence length="136" mass="14906">MVASSKIVKADHLSIELSTNAKNGLLDAAKKISATAKCSKTITTKDIHGVKNLSFSQTYITDSKGNQTVAMSYDYVCDLNDDFELKITGRYSNGKVTVPVMITHKKQKWSLGCEIVLTLNPLELLKNVSLNQAELV</sequence>
<protein>
    <submittedName>
        <fullName evidence="2">Uncharacterized protein</fullName>
    </submittedName>
</protein>
<proteinExistence type="predicted"/>
<reference evidence="2" key="1">
    <citation type="submission" date="2022-11" db="UniProtKB">
        <authorList>
            <consortium name="WormBaseParasite"/>
        </authorList>
    </citation>
    <scope>IDENTIFICATION</scope>
</reference>
<name>A0A914YBB4_9BILA</name>
<evidence type="ECO:0000313" key="1">
    <source>
        <dbReference type="Proteomes" id="UP000887577"/>
    </source>
</evidence>
<accession>A0A914YBB4</accession>